<evidence type="ECO:0000313" key="2">
    <source>
        <dbReference type="Proteomes" id="UP000284868"/>
    </source>
</evidence>
<organism evidence="1 2">
    <name type="scientific">Amedibacillus dolichus</name>
    <dbReference type="NCBI Taxonomy" id="31971"/>
    <lineage>
        <taxon>Bacteria</taxon>
        <taxon>Bacillati</taxon>
        <taxon>Bacillota</taxon>
        <taxon>Erysipelotrichia</taxon>
        <taxon>Erysipelotrichales</taxon>
        <taxon>Erysipelotrichaceae</taxon>
        <taxon>Amedibacillus</taxon>
    </lineage>
</organism>
<dbReference type="AlphaFoldDB" id="A0A415PQV4"/>
<protein>
    <submittedName>
        <fullName evidence="1">Uncharacterized protein</fullName>
    </submittedName>
</protein>
<reference evidence="1 2" key="1">
    <citation type="submission" date="2018-08" db="EMBL/GenBank/DDBJ databases">
        <title>A genome reference for cultivated species of the human gut microbiota.</title>
        <authorList>
            <person name="Zou Y."/>
            <person name="Xue W."/>
            <person name="Luo G."/>
        </authorList>
    </citation>
    <scope>NUCLEOTIDE SEQUENCE [LARGE SCALE GENOMIC DNA]</scope>
    <source>
        <strain evidence="1 2">AF35-6BH</strain>
    </source>
</reference>
<dbReference type="Gene3D" id="3.10.129.130">
    <property type="match status" value="1"/>
</dbReference>
<keyword evidence="2" id="KW-1185">Reference proteome</keyword>
<dbReference type="Pfam" id="PF13958">
    <property type="entry name" value="ToxN_toxin"/>
    <property type="match status" value="1"/>
</dbReference>
<dbReference type="GO" id="GO:0004521">
    <property type="term" value="F:RNA endonuclease activity"/>
    <property type="evidence" value="ECO:0007669"/>
    <property type="project" value="InterPro"/>
</dbReference>
<sequence length="115" mass="13796">MDYLVIYENIQQSEIHNKDIIKRMDNGEIKKLLSVVDLRKAIPVAKGCYHKIDIRTHKDRDLLAKEYEFCKRKKDTIFNKTKSIISQQKRTNNIKFAYCNYSLLEEKMNEWNDSH</sequence>
<dbReference type="RefSeq" id="WP_118365187.1">
    <property type="nucleotide sequence ID" value="NZ_CAJKGD010000007.1"/>
</dbReference>
<dbReference type="InterPro" id="IPR053735">
    <property type="entry name" value="Type_III_TA_endoRNase"/>
</dbReference>
<dbReference type="EMBL" id="QRPK01000003">
    <property type="protein sequence ID" value="RHM15088.1"/>
    <property type="molecule type" value="Genomic_DNA"/>
</dbReference>
<evidence type="ECO:0000313" key="1">
    <source>
        <dbReference type="EMBL" id="RHM15088.1"/>
    </source>
</evidence>
<accession>A0A415PQV4</accession>
<dbReference type="OrthoDB" id="1655812at2"/>
<proteinExistence type="predicted"/>
<name>A0A415PQV4_9FIRM</name>
<dbReference type="Proteomes" id="UP000284868">
    <property type="component" value="Unassembled WGS sequence"/>
</dbReference>
<dbReference type="GO" id="GO:0003723">
    <property type="term" value="F:RNA binding"/>
    <property type="evidence" value="ECO:0007669"/>
    <property type="project" value="InterPro"/>
</dbReference>
<gene>
    <name evidence="1" type="ORF">DWZ83_00985</name>
</gene>
<comment type="caution">
    <text evidence="1">The sequence shown here is derived from an EMBL/GenBank/DDBJ whole genome shotgun (WGS) entry which is preliminary data.</text>
</comment>
<dbReference type="InterPro" id="IPR025911">
    <property type="entry name" value="ToxN/AbiQ_toxin"/>
</dbReference>